<dbReference type="Ensembl" id="ENSOMET00000035470.1">
    <property type="protein sequence ID" value="ENSOMEP00000034234.1"/>
    <property type="gene ID" value="ENSOMEG00000020721.1"/>
</dbReference>
<organism evidence="7 8">
    <name type="scientific">Oryzias melastigma</name>
    <name type="common">Marine medaka</name>
    <dbReference type="NCBI Taxonomy" id="30732"/>
    <lineage>
        <taxon>Eukaryota</taxon>
        <taxon>Metazoa</taxon>
        <taxon>Chordata</taxon>
        <taxon>Craniata</taxon>
        <taxon>Vertebrata</taxon>
        <taxon>Euteleostomi</taxon>
        <taxon>Actinopterygii</taxon>
        <taxon>Neopterygii</taxon>
        <taxon>Teleostei</taxon>
        <taxon>Neoteleostei</taxon>
        <taxon>Acanthomorphata</taxon>
        <taxon>Ovalentaria</taxon>
        <taxon>Atherinomorphae</taxon>
        <taxon>Beloniformes</taxon>
        <taxon>Adrianichthyidae</taxon>
        <taxon>Oryziinae</taxon>
        <taxon>Oryzias</taxon>
    </lineage>
</organism>
<dbReference type="CDD" id="cd16620">
    <property type="entry name" value="vRING-HC-C4C4_RBBP6"/>
    <property type="match status" value="1"/>
</dbReference>
<keyword evidence="8" id="KW-1185">Reference proteome</keyword>
<reference evidence="7" key="1">
    <citation type="submission" date="2025-08" db="UniProtKB">
        <authorList>
            <consortium name="Ensembl"/>
        </authorList>
    </citation>
    <scope>IDENTIFICATION</scope>
</reference>
<dbReference type="PROSITE" id="PS50158">
    <property type="entry name" value="ZF_CCHC"/>
    <property type="match status" value="1"/>
</dbReference>
<evidence type="ECO:0008006" key="9">
    <source>
        <dbReference type="Google" id="ProtNLM"/>
    </source>
</evidence>
<dbReference type="AlphaFoldDB" id="A0A3B3DXP8"/>
<feature type="domain" description="CCHC-type" evidence="6">
    <location>
        <begin position="89"/>
        <end position="103"/>
    </location>
</feature>
<proteinExistence type="predicted"/>
<evidence type="ECO:0000259" key="5">
    <source>
        <dbReference type="PROSITE" id="PS50089"/>
    </source>
</evidence>
<dbReference type="GO" id="GO:0003676">
    <property type="term" value="F:nucleic acid binding"/>
    <property type="evidence" value="ECO:0007669"/>
    <property type="project" value="InterPro"/>
</dbReference>
<dbReference type="GO" id="GO:0006511">
    <property type="term" value="P:ubiquitin-dependent protein catabolic process"/>
    <property type="evidence" value="ECO:0007669"/>
    <property type="project" value="TreeGrafter"/>
</dbReference>
<dbReference type="InterPro" id="IPR001841">
    <property type="entry name" value="Znf_RING"/>
</dbReference>
<dbReference type="SUPFAM" id="SSF57756">
    <property type="entry name" value="Retrovirus zinc finger-like domains"/>
    <property type="match status" value="1"/>
</dbReference>
<dbReference type="GO" id="GO:0008270">
    <property type="term" value="F:zinc ion binding"/>
    <property type="evidence" value="ECO:0007669"/>
    <property type="project" value="UniProtKB-KW"/>
</dbReference>
<keyword evidence="2 4" id="KW-0863">Zinc-finger</keyword>
<evidence type="ECO:0000256" key="4">
    <source>
        <dbReference type="PROSITE-ProRule" id="PRU00047"/>
    </source>
</evidence>
<evidence type="ECO:0000313" key="7">
    <source>
        <dbReference type="Ensembl" id="ENSOMEP00000034234.1"/>
    </source>
</evidence>
<evidence type="ECO:0000256" key="3">
    <source>
        <dbReference type="ARBA" id="ARBA00022833"/>
    </source>
</evidence>
<evidence type="ECO:0000259" key="6">
    <source>
        <dbReference type="PROSITE" id="PS50158"/>
    </source>
</evidence>
<dbReference type="GO" id="GO:0016567">
    <property type="term" value="P:protein ubiquitination"/>
    <property type="evidence" value="ECO:0007669"/>
    <property type="project" value="InterPro"/>
</dbReference>
<dbReference type="InterPro" id="IPR036875">
    <property type="entry name" value="Znf_CCHC_sf"/>
</dbReference>
<dbReference type="GeneTree" id="ENSGT00940000159365"/>
<accession>A0A3B3DXP8</accession>
<dbReference type="Gene3D" id="3.30.40.10">
    <property type="entry name" value="Zinc/RING finger domain, C3HC4 (zinc finger)"/>
    <property type="match status" value="1"/>
</dbReference>
<dbReference type="PaxDb" id="30732-ENSOMEP00000034234"/>
<dbReference type="GO" id="GO:0005634">
    <property type="term" value="C:nucleus"/>
    <property type="evidence" value="ECO:0007669"/>
    <property type="project" value="TreeGrafter"/>
</dbReference>
<sequence>MYSVFNCSRWRTRVLPKLYRFLPRYVLLNHFHVLLCADLNSGLLFVMANLVDADVPEEDKIKFMMNQSSYSTMNLNTKLGTVLPENYTCFRCGNAGHHIRNCPTSGDKNFEAPQRLKKSTGIPRSFMVEVDDPNIKGVMVTNCGRYAIPAIDAEAYAIGKKERPPFVPQEQPKSESEDEPVPDELLCLICHDLLDDAVVIHCCGNSYCDDCIRTSLLDSEDHVCPTCGQSSVSPDSLTANKFLRQVSWRFY</sequence>
<dbReference type="Pfam" id="PF13696">
    <property type="entry name" value="zf-CCHC_2"/>
    <property type="match status" value="1"/>
</dbReference>
<dbReference type="InterPro" id="IPR025829">
    <property type="entry name" value="Zn_knuckle_CX2CX3GHX4C"/>
</dbReference>
<dbReference type="InterPro" id="IPR013083">
    <property type="entry name" value="Znf_RING/FYVE/PHD"/>
</dbReference>
<dbReference type="InterPro" id="IPR033489">
    <property type="entry name" value="RBBP6"/>
</dbReference>
<dbReference type="STRING" id="30732.ENSOMEP00000034234"/>
<dbReference type="GO" id="GO:0006397">
    <property type="term" value="P:mRNA processing"/>
    <property type="evidence" value="ECO:0007669"/>
    <property type="project" value="InterPro"/>
</dbReference>
<keyword evidence="3" id="KW-0862">Zinc</keyword>
<keyword evidence="1" id="KW-0479">Metal-binding</keyword>
<dbReference type="SMART" id="SM00184">
    <property type="entry name" value="RING"/>
    <property type="match status" value="1"/>
</dbReference>
<dbReference type="OMA" id="SVVIPCC"/>
<dbReference type="SUPFAM" id="SSF57850">
    <property type="entry name" value="RING/U-box"/>
    <property type="match status" value="1"/>
</dbReference>
<dbReference type="SMART" id="SM00343">
    <property type="entry name" value="ZnF_C2HC"/>
    <property type="match status" value="1"/>
</dbReference>
<dbReference type="Pfam" id="PF13923">
    <property type="entry name" value="zf-C3HC4_2"/>
    <property type="match status" value="1"/>
</dbReference>
<dbReference type="GO" id="GO:0061630">
    <property type="term" value="F:ubiquitin protein ligase activity"/>
    <property type="evidence" value="ECO:0007669"/>
    <property type="project" value="InterPro"/>
</dbReference>
<dbReference type="PANTHER" id="PTHR15439">
    <property type="entry name" value="RETINOBLASTOMA-BINDING PROTEIN 6"/>
    <property type="match status" value="1"/>
</dbReference>
<evidence type="ECO:0000256" key="2">
    <source>
        <dbReference type="ARBA" id="ARBA00022771"/>
    </source>
</evidence>
<dbReference type="PANTHER" id="PTHR15439:SF0">
    <property type="entry name" value="CELL DIVISION CYCLE AND APOPTOSIS REGULATOR PROTEIN 1-RELATED"/>
    <property type="match status" value="1"/>
</dbReference>
<evidence type="ECO:0000313" key="8">
    <source>
        <dbReference type="Proteomes" id="UP000261560"/>
    </source>
</evidence>
<name>A0A3B3DXP8_ORYME</name>
<reference evidence="7" key="2">
    <citation type="submission" date="2025-09" db="UniProtKB">
        <authorList>
            <consortium name="Ensembl"/>
        </authorList>
    </citation>
    <scope>IDENTIFICATION</scope>
</reference>
<feature type="domain" description="RING-type" evidence="5">
    <location>
        <begin position="187"/>
        <end position="227"/>
    </location>
</feature>
<dbReference type="PROSITE" id="PS50089">
    <property type="entry name" value="ZF_RING_2"/>
    <property type="match status" value="1"/>
</dbReference>
<evidence type="ECO:0000256" key="1">
    <source>
        <dbReference type="ARBA" id="ARBA00022723"/>
    </source>
</evidence>
<dbReference type="Gene3D" id="4.10.60.10">
    <property type="entry name" value="Zinc finger, CCHC-type"/>
    <property type="match status" value="1"/>
</dbReference>
<dbReference type="Proteomes" id="UP000261560">
    <property type="component" value="Unplaced"/>
</dbReference>
<protein>
    <recommendedName>
        <fullName evidence="9">E3 ubiquitin-protein ligase RBBP6</fullName>
    </recommendedName>
</protein>
<dbReference type="InterPro" id="IPR001878">
    <property type="entry name" value="Znf_CCHC"/>
</dbReference>